<dbReference type="Proteomes" id="UP000641386">
    <property type="component" value="Unassembled WGS sequence"/>
</dbReference>
<feature type="chain" id="PRO_5036926561" description="SPOR domain-containing protein" evidence="2">
    <location>
        <begin position="31"/>
        <end position="553"/>
    </location>
</feature>
<name>A0A919AFY0_9ACTN</name>
<reference evidence="4" key="1">
    <citation type="journal article" date="2014" name="Int. J. Syst. Evol. Microbiol.">
        <title>Complete genome sequence of Corynebacterium casei LMG S-19264T (=DSM 44701T), isolated from a smear-ripened cheese.</title>
        <authorList>
            <consortium name="US DOE Joint Genome Institute (JGI-PGF)"/>
            <person name="Walter F."/>
            <person name="Albersmeier A."/>
            <person name="Kalinowski J."/>
            <person name="Ruckert C."/>
        </authorList>
    </citation>
    <scope>NUCLEOTIDE SEQUENCE</scope>
    <source>
        <strain evidence="4">JCM 3302</strain>
    </source>
</reference>
<evidence type="ECO:0000256" key="1">
    <source>
        <dbReference type="SAM" id="MobiDB-lite"/>
    </source>
</evidence>
<dbReference type="EMBL" id="BNBC01000047">
    <property type="protein sequence ID" value="GHF04690.1"/>
    <property type="molecule type" value="Genomic_DNA"/>
</dbReference>
<evidence type="ECO:0000313" key="4">
    <source>
        <dbReference type="EMBL" id="GHF04690.1"/>
    </source>
</evidence>
<evidence type="ECO:0000256" key="2">
    <source>
        <dbReference type="SAM" id="SignalP"/>
    </source>
</evidence>
<proteinExistence type="predicted"/>
<dbReference type="InterPro" id="IPR018711">
    <property type="entry name" value="NAGPA"/>
</dbReference>
<reference evidence="4" key="2">
    <citation type="submission" date="2020-09" db="EMBL/GenBank/DDBJ databases">
        <authorList>
            <person name="Sun Q."/>
            <person name="Ohkuma M."/>
        </authorList>
    </citation>
    <scope>NUCLEOTIDE SEQUENCE</scope>
    <source>
        <strain evidence="4">JCM 3302</strain>
    </source>
</reference>
<dbReference type="GO" id="GO:0042834">
    <property type="term" value="F:peptidoglycan binding"/>
    <property type="evidence" value="ECO:0007669"/>
    <property type="project" value="InterPro"/>
</dbReference>
<comment type="caution">
    <text evidence="4">The sequence shown here is derived from an EMBL/GenBank/DDBJ whole genome shotgun (WGS) entry which is preliminary data.</text>
</comment>
<evidence type="ECO:0000259" key="3">
    <source>
        <dbReference type="PROSITE" id="PS51724"/>
    </source>
</evidence>
<dbReference type="Pfam" id="PF05036">
    <property type="entry name" value="SPOR"/>
    <property type="match status" value="1"/>
</dbReference>
<sequence length="553" mass="57544">MKKRKRLCGAPAVLGVLGVLVMAGVTPAQASTDATGLRPNPQPGRNAYPPDALPLGPSDLTETRTTTTLQPGVTLTRIVRGESDPALGWTVEVSIPGGESSPDPDAPPTALKDRASADELAGRLQQDGFSPRVEQVTTPKAADFAGGTLGWRVRVGRYGTQSAATAERGRLKTAGYTGSAVYTGWDGDATDRGPWHIDVLTIDPHRFRGGLEASYGPDLENRETTSELSNTAGATAAVNAGFFVLDPNAGAPGDPAGVGVYDGRLLSEPVNGRPGLVIHGNGRQSEIARFSWRGRVADADTSLSLTGINRVPGLIRNCGGEHDIPTSLPLHDVTCTNPDELVAFTPDFGQSTPQGEGAEAVLDAHGRVVQLRSPRGGPLPAGGSSVQATGRRVAELTALAQAGHRLHISTTLLDGHGHPVKPSPTTDIVNGGPELVRDGRLHVTPATDGMVHPGDPSWYYGWVHKRNPRTLAGVDAAGRTVLVTADGRSTSALGLSITESAEVAKALGLRDAMNLDGGGSTTLVADHTLLNHPSDATGERPVGDALLILPDRR</sequence>
<keyword evidence="5" id="KW-1185">Reference proteome</keyword>
<dbReference type="SUPFAM" id="SSF110997">
    <property type="entry name" value="Sporulation related repeat"/>
    <property type="match status" value="1"/>
</dbReference>
<dbReference type="PANTHER" id="PTHR40446:SF2">
    <property type="entry name" value="N-ACETYLGLUCOSAMINE-1-PHOSPHODIESTER ALPHA-N-ACETYLGLUCOSAMINIDASE"/>
    <property type="match status" value="1"/>
</dbReference>
<dbReference type="InterPro" id="IPR036680">
    <property type="entry name" value="SPOR-like_sf"/>
</dbReference>
<dbReference type="PROSITE" id="PS51724">
    <property type="entry name" value="SPOR"/>
    <property type="match status" value="1"/>
</dbReference>
<dbReference type="RefSeq" id="WP_189906815.1">
    <property type="nucleotide sequence ID" value="NZ_BNBC01000047.1"/>
</dbReference>
<feature type="region of interest" description="Disordered" evidence="1">
    <location>
        <begin position="30"/>
        <end position="65"/>
    </location>
</feature>
<dbReference type="Gene3D" id="3.30.70.1070">
    <property type="entry name" value="Sporulation related repeat"/>
    <property type="match status" value="1"/>
</dbReference>
<dbReference type="InterPro" id="IPR007730">
    <property type="entry name" value="SPOR-like_dom"/>
</dbReference>
<protein>
    <recommendedName>
        <fullName evidence="3">SPOR domain-containing protein</fullName>
    </recommendedName>
</protein>
<evidence type="ECO:0000313" key="5">
    <source>
        <dbReference type="Proteomes" id="UP000641386"/>
    </source>
</evidence>
<dbReference type="AlphaFoldDB" id="A0A919AFY0"/>
<accession>A0A919AFY0</accession>
<gene>
    <name evidence="4" type="ORF">GCM10014715_71130</name>
</gene>
<organism evidence="4 5">
    <name type="scientific">Streptomyces spiralis</name>
    <dbReference type="NCBI Taxonomy" id="66376"/>
    <lineage>
        <taxon>Bacteria</taxon>
        <taxon>Bacillati</taxon>
        <taxon>Actinomycetota</taxon>
        <taxon>Actinomycetes</taxon>
        <taxon>Kitasatosporales</taxon>
        <taxon>Streptomycetaceae</taxon>
        <taxon>Streptomyces</taxon>
    </lineage>
</organism>
<dbReference type="PANTHER" id="PTHR40446">
    <property type="entry name" value="N-ACETYLGLUCOSAMINE-1-PHOSPHODIESTER ALPHA-N-ACETYLGLUCOSAMINIDASE"/>
    <property type="match status" value="1"/>
</dbReference>
<keyword evidence="2" id="KW-0732">Signal</keyword>
<dbReference type="Pfam" id="PF09992">
    <property type="entry name" value="NAGPA"/>
    <property type="match status" value="1"/>
</dbReference>
<feature type="domain" description="SPOR" evidence="3">
    <location>
        <begin position="98"/>
        <end position="183"/>
    </location>
</feature>
<feature type="signal peptide" evidence="2">
    <location>
        <begin position="1"/>
        <end position="30"/>
    </location>
</feature>